<keyword evidence="2" id="KW-1185">Reference proteome</keyword>
<dbReference type="OrthoDB" id="22127at10239"/>
<evidence type="ECO:0000313" key="1">
    <source>
        <dbReference type="EMBL" id="AFD03023.1"/>
    </source>
</evidence>
<dbReference type="Proteomes" id="UP000007597">
    <property type="component" value="Segment"/>
</dbReference>
<dbReference type="EMBL" id="JN371769">
    <property type="protein sequence ID" value="AFD03023.1"/>
    <property type="molecule type" value="Genomic_DNA"/>
</dbReference>
<reference evidence="1 2" key="1">
    <citation type="submission" date="2011-07" db="EMBL/GenBank/DDBJ databases">
        <title>Viral Tagging: a high-throughput approach to explore virus-host interactions.</title>
        <authorList>
            <person name="Deng L."/>
            <person name="Sullivan M.B."/>
            <person name="Poulos B."/>
            <person name="Ignacio Espinoza J.C."/>
        </authorList>
    </citation>
    <scope>NUCLEOTIDE SEQUENCE [LARGE SCALE GENOMIC DNA]</scope>
</reference>
<organism evidence="1 2">
    <name type="scientific">Synechococcus phage metaG-MbCM1</name>
    <dbReference type="NCBI Taxonomy" id="1079999"/>
    <lineage>
        <taxon>Viruses</taxon>
        <taxon>Duplodnaviria</taxon>
        <taxon>Heunggongvirae</taxon>
        <taxon>Uroviricota</taxon>
        <taxon>Caudoviricetes</taxon>
        <taxon>Pantevenvirales</taxon>
        <taxon>Kyanoviridae</taxon>
        <taxon>Galenevirus</taxon>
        <taxon>Galenevirus mbcm1</taxon>
    </lineage>
</organism>
<protein>
    <submittedName>
        <fullName evidence="1">Uncharacterized protein</fullName>
    </submittedName>
</protein>
<dbReference type="KEGG" id="vg:14005447"/>
<dbReference type="RefSeq" id="YP_007001674.1">
    <property type="nucleotide sequence ID" value="NC_019443.1"/>
</dbReference>
<evidence type="ECO:0000313" key="2">
    <source>
        <dbReference type="Proteomes" id="UP000007597"/>
    </source>
</evidence>
<dbReference type="GeneID" id="14005447"/>
<proteinExistence type="predicted"/>
<accession>H8ZNG2</accession>
<sequence length="91" mass="10580">MIGKLDPDERVLSDTEPMQLTPDLINQINEKMAHTKKDGSFNWLPTDDYEIQIAGTFAADRFIVIKNVSKNPWVPSEPHPNYDYEKKEFKK</sequence>
<name>H8ZNG2_9CAUD</name>